<gene>
    <name evidence="3" type="ORF">EW146_g6</name>
</gene>
<protein>
    <recommendedName>
        <fullName evidence="1">Galectin</fullName>
    </recommendedName>
</protein>
<dbReference type="OrthoDB" id="3018764at2759"/>
<dbReference type="InterPro" id="IPR001079">
    <property type="entry name" value="Galectin_CRD"/>
</dbReference>
<dbReference type="GO" id="GO:0030246">
    <property type="term" value="F:carbohydrate binding"/>
    <property type="evidence" value="ECO:0007669"/>
    <property type="project" value="UniProtKB-UniRule"/>
</dbReference>
<proteinExistence type="predicted"/>
<dbReference type="PROSITE" id="PS51304">
    <property type="entry name" value="GALECTIN"/>
    <property type="match status" value="1"/>
</dbReference>
<dbReference type="Proteomes" id="UP000310158">
    <property type="component" value="Unassembled WGS sequence"/>
</dbReference>
<evidence type="ECO:0000313" key="4">
    <source>
        <dbReference type="Proteomes" id="UP000310158"/>
    </source>
</evidence>
<dbReference type="SUPFAM" id="SSF49899">
    <property type="entry name" value="Concanavalin A-like lectins/glucanases"/>
    <property type="match status" value="1"/>
</dbReference>
<keyword evidence="4" id="KW-1185">Reference proteome</keyword>
<keyword evidence="1" id="KW-0430">Lectin</keyword>
<evidence type="ECO:0000256" key="1">
    <source>
        <dbReference type="RuleBase" id="RU102079"/>
    </source>
</evidence>
<feature type="domain" description="Galectin" evidence="2">
    <location>
        <begin position="9"/>
        <end position="156"/>
    </location>
</feature>
<reference evidence="3 4" key="1">
    <citation type="submission" date="2019-02" db="EMBL/GenBank/DDBJ databases">
        <title>Genome sequencing of the rare red list fungi Bondarzewia mesenterica.</title>
        <authorList>
            <person name="Buettner E."/>
            <person name="Kellner H."/>
        </authorList>
    </citation>
    <scope>NUCLEOTIDE SEQUENCE [LARGE SCALE GENOMIC DNA]</scope>
    <source>
        <strain evidence="3 4">DSM 108281</strain>
    </source>
</reference>
<dbReference type="EMBL" id="SGPL01000001">
    <property type="protein sequence ID" value="THH21529.1"/>
    <property type="molecule type" value="Genomic_DNA"/>
</dbReference>
<evidence type="ECO:0000259" key="2">
    <source>
        <dbReference type="PROSITE" id="PS51304"/>
    </source>
</evidence>
<organism evidence="3 4">
    <name type="scientific">Bondarzewia mesenterica</name>
    <dbReference type="NCBI Taxonomy" id="1095465"/>
    <lineage>
        <taxon>Eukaryota</taxon>
        <taxon>Fungi</taxon>
        <taxon>Dikarya</taxon>
        <taxon>Basidiomycota</taxon>
        <taxon>Agaricomycotina</taxon>
        <taxon>Agaricomycetes</taxon>
        <taxon>Russulales</taxon>
        <taxon>Bondarzewiaceae</taxon>
        <taxon>Bondarzewia</taxon>
    </lineage>
</organism>
<comment type="caution">
    <text evidence="3">The sequence shown here is derived from an EMBL/GenBank/DDBJ whole genome shotgun (WGS) entry which is preliminary data.</text>
</comment>
<dbReference type="Pfam" id="PF00337">
    <property type="entry name" value="Gal-bind_lectin"/>
    <property type="match status" value="1"/>
</dbReference>
<name>A0A4S4M8H2_9AGAM</name>
<dbReference type="Gene3D" id="2.60.120.200">
    <property type="match status" value="1"/>
</dbReference>
<dbReference type="SMART" id="SM00276">
    <property type="entry name" value="GLECT"/>
    <property type="match status" value="1"/>
</dbReference>
<dbReference type="InterPro" id="IPR013320">
    <property type="entry name" value="ConA-like_dom_sf"/>
</dbReference>
<accession>A0A4S4M8H2</accession>
<sequence length="189" mass="20387">MLYLLPLSQTVELQSALNLDEIVVFQSTLLNTSSDVSYTALNLLNAAGDYLLHISVRPSENVIVFNSRTASGGWGPEERVSFTDAFPDGVKEPTIVVYDRGDSYRIRLGPGGITVNYAKRLSGDIAKLSYTVSGDISAFSNPVVVNTYTLDNVLLLSSPAFLRCVTMHAMEPSDGEHALQGLIGVRGST</sequence>
<dbReference type="AlphaFoldDB" id="A0A4S4M8H2"/>
<evidence type="ECO:0000313" key="3">
    <source>
        <dbReference type="EMBL" id="THH21529.1"/>
    </source>
</evidence>